<gene>
    <name evidence="2" type="ORF">FIBSPDRAFT_716356</name>
</gene>
<feature type="repeat" description="WD" evidence="1">
    <location>
        <begin position="33"/>
        <end position="74"/>
    </location>
</feature>
<dbReference type="InterPro" id="IPR001680">
    <property type="entry name" value="WD40_rpt"/>
</dbReference>
<dbReference type="SMART" id="SM00320">
    <property type="entry name" value="WD40"/>
    <property type="match status" value="2"/>
</dbReference>
<evidence type="ECO:0000313" key="2">
    <source>
        <dbReference type="EMBL" id="KZP27509.1"/>
    </source>
</evidence>
<reference evidence="2 3" key="1">
    <citation type="journal article" date="2016" name="Mol. Biol. Evol.">
        <title>Comparative Genomics of Early-Diverging Mushroom-Forming Fungi Provides Insights into the Origins of Lignocellulose Decay Capabilities.</title>
        <authorList>
            <person name="Nagy L.G."/>
            <person name="Riley R."/>
            <person name="Tritt A."/>
            <person name="Adam C."/>
            <person name="Daum C."/>
            <person name="Floudas D."/>
            <person name="Sun H."/>
            <person name="Yadav J.S."/>
            <person name="Pangilinan J."/>
            <person name="Larsson K.H."/>
            <person name="Matsuura K."/>
            <person name="Barry K."/>
            <person name="Labutti K."/>
            <person name="Kuo R."/>
            <person name="Ohm R.A."/>
            <person name="Bhattacharya S.S."/>
            <person name="Shirouzu T."/>
            <person name="Yoshinaga Y."/>
            <person name="Martin F.M."/>
            <person name="Grigoriev I.V."/>
            <person name="Hibbett D.S."/>
        </authorList>
    </citation>
    <scope>NUCLEOTIDE SEQUENCE [LARGE SCALE GENOMIC DNA]</scope>
    <source>
        <strain evidence="2 3">CBS 109695</strain>
    </source>
</reference>
<feature type="non-terminal residue" evidence="2">
    <location>
        <position position="159"/>
    </location>
</feature>
<dbReference type="Gene3D" id="2.130.10.10">
    <property type="entry name" value="YVTN repeat-like/Quinoprotein amine dehydrogenase"/>
    <property type="match status" value="1"/>
</dbReference>
<accession>A0A166QT56</accession>
<evidence type="ECO:0000313" key="3">
    <source>
        <dbReference type="Proteomes" id="UP000076532"/>
    </source>
</evidence>
<evidence type="ECO:0000256" key="1">
    <source>
        <dbReference type="PROSITE-ProRule" id="PRU00221"/>
    </source>
</evidence>
<sequence length="159" mass="17104">MALSPDAAILAIAYGHGPPILWDAVSGARLNILGDHSDNVWVVAFSPDGATLLSNYDDHAVRLWNTASGVTTKVLEEGRNVNSAIYSPDGNMIATGSDFVITLWNARDGLQLFSIFLARDLSGCKLVFSPDSAFISTILYQDLTGGGFRSLIRLWDVTS</sequence>
<name>A0A166QT56_9AGAM</name>
<protein>
    <submittedName>
        <fullName evidence="2">WD40 repeat-like protein</fullName>
    </submittedName>
</protein>
<dbReference type="InterPro" id="IPR011047">
    <property type="entry name" value="Quinoprotein_ADH-like_sf"/>
</dbReference>
<dbReference type="EMBL" id="KV417508">
    <property type="protein sequence ID" value="KZP27509.1"/>
    <property type="molecule type" value="Genomic_DNA"/>
</dbReference>
<dbReference type="Pfam" id="PF00400">
    <property type="entry name" value="WD40"/>
    <property type="match status" value="2"/>
</dbReference>
<dbReference type="PANTHER" id="PTHR19879:SF9">
    <property type="entry name" value="TRANSCRIPTION INITIATION FACTOR TFIID SUBUNIT 5"/>
    <property type="match status" value="1"/>
</dbReference>
<dbReference type="SUPFAM" id="SSF50998">
    <property type="entry name" value="Quinoprotein alcohol dehydrogenase-like"/>
    <property type="match status" value="1"/>
</dbReference>
<organism evidence="2 3">
    <name type="scientific">Athelia psychrophila</name>
    <dbReference type="NCBI Taxonomy" id="1759441"/>
    <lineage>
        <taxon>Eukaryota</taxon>
        <taxon>Fungi</taxon>
        <taxon>Dikarya</taxon>
        <taxon>Basidiomycota</taxon>
        <taxon>Agaricomycotina</taxon>
        <taxon>Agaricomycetes</taxon>
        <taxon>Agaricomycetidae</taxon>
        <taxon>Atheliales</taxon>
        <taxon>Atheliaceae</taxon>
        <taxon>Athelia</taxon>
    </lineage>
</organism>
<dbReference type="PANTHER" id="PTHR19879">
    <property type="entry name" value="TRANSCRIPTION INITIATION FACTOR TFIID"/>
    <property type="match status" value="1"/>
</dbReference>
<dbReference type="PROSITE" id="PS50082">
    <property type="entry name" value="WD_REPEATS_2"/>
    <property type="match status" value="1"/>
</dbReference>
<dbReference type="STRING" id="436010.A0A166QT56"/>
<proteinExistence type="predicted"/>
<keyword evidence="1" id="KW-0853">WD repeat</keyword>
<dbReference type="PROSITE" id="PS50294">
    <property type="entry name" value="WD_REPEATS_REGION"/>
    <property type="match status" value="1"/>
</dbReference>
<dbReference type="AlphaFoldDB" id="A0A166QT56"/>
<dbReference type="Proteomes" id="UP000076532">
    <property type="component" value="Unassembled WGS sequence"/>
</dbReference>
<keyword evidence="3" id="KW-1185">Reference proteome</keyword>
<dbReference type="OrthoDB" id="538223at2759"/>
<dbReference type="InterPro" id="IPR015943">
    <property type="entry name" value="WD40/YVTN_repeat-like_dom_sf"/>
</dbReference>